<dbReference type="EMBL" id="AWWI01000017">
    <property type="protein sequence ID" value="PIL22010.1"/>
    <property type="molecule type" value="Genomic_DNA"/>
</dbReference>
<protein>
    <submittedName>
        <fullName evidence="2">Uncharacterized protein</fullName>
    </submittedName>
</protein>
<reference evidence="2 3" key="1">
    <citation type="submission" date="2013-09" db="EMBL/GenBank/DDBJ databases">
        <title>Genome sequencing of Phaeobacter antarcticus sp. nov. SM1211.</title>
        <authorList>
            <person name="Zhang X.-Y."/>
            <person name="Liu C."/>
            <person name="Chen X.-L."/>
            <person name="Xie B.-B."/>
            <person name="Qin Q.-L."/>
            <person name="Rong J.-C."/>
            <person name="Zhang Y.-Z."/>
        </authorList>
    </citation>
    <scope>NUCLEOTIDE SEQUENCE [LARGE SCALE GENOMIC DNA]</scope>
    <source>
        <strain evidence="2 3">SM1211</strain>
    </source>
</reference>
<evidence type="ECO:0000313" key="3">
    <source>
        <dbReference type="Proteomes" id="UP000231259"/>
    </source>
</evidence>
<dbReference type="RefSeq" id="WP_180287279.1">
    <property type="nucleotide sequence ID" value="NZ_AWWI01000017.1"/>
</dbReference>
<dbReference type="Proteomes" id="UP000231259">
    <property type="component" value="Unassembled WGS sequence"/>
</dbReference>
<evidence type="ECO:0000256" key="1">
    <source>
        <dbReference type="SAM" id="MobiDB-lite"/>
    </source>
</evidence>
<dbReference type="AlphaFoldDB" id="A0A2G8RKC6"/>
<evidence type="ECO:0000313" key="2">
    <source>
        <dbReference type="EMBL" id="PIL22010.1"/>
    </source>
</evidence>
<keyword evidence="3" id="KW-1185">Reference proteome</keyword>
<organism evidence="2 3">
    <name type="scientific">Puniceibacterium antarcticum</name>
    <dbReference type="NCBI Taxonomy" id="1206336"/>
    <lineage>
        <taxon>Bacteria</taxon>
        <taxon>Pseudomonadati</taxon>
        <taxon>Pseudomonadota</taxon>
        <taxon>Alphaproteobacteria</taxon>
        <taxon>Rhodobacterales</taxon>
        <taxon>Paracoccaceae</taxon>
        <taxon>Puniceibacterium</taxon>
    </lineage>
</organism>
<comment type="caution">
    <text evidence="2">The sequence shown here is derived from an EMBL/GenBank/DDBJ whole genome shotgun (WGS) entry which is preliminary data.</text>
</comment>
<feature type="region of interest" description="Disordered" evidence="1">
    <location>
        <begin position="1"/>
        <end position="46"/>
    </location>
</feature>
<gene>
    <name evidence="2" type="ORF">P775_01550</name>
</gene>
<accession>A0A2G8RKC6</accession>
<name>A0A2G8RKC6_9RHOB</name>
<sequence>MKKVYINQRSAEPQVDFTPRDLPSEQSLSDGVTEAEMRDATQDMIV</sequence>
<feature type="compositionally biased region" description="Basic and acidic residues" evidence="1">
    <location>
        <begin position="35"/>
        <end position="46"/>
    </location>
</feature>
<proteinExistence type="predicted"/>